<reference evidence="3" key="1">
    <citation type="submission" date="2016-10" db="EMBL/GenBank/DDBJ databases">
        <authorList>
            <person name="Varghese N."/>
            <person name="Submissions S."/>
        </authorList>
    </citation>
    <scope>NUCLEOTIDE SEQUENCE [LARGE SCALE GENOMIC DNA]</scope>
    <source>
        <strain evidence="3">DSM 44260</strain>
    </source>
</reference>
<dbReference type="RefSeq" id="WP_143073486.1">
    <property type="nucleotide sequence ID" value="NZ_FOGI01000006.1"/>
</dbReference>
<dbReference type="STRING" id="155974.SAMN04487818_10693"/>
<evidence type="ECO:0000313" key="3">
    <source>
        <dbReference type="Proteomes" id="UP000199051"/>
    </source>
</evidence>
<keyword evidence="3" id="KW-1185">Reference proteome</keyword>
<gene>
    <name evidence="2" type="ORF">SAMN04487818_10693</name>
</gene>
<organism evidence="2 3">
    <name type="scientific">Actinokineospora terrae</name>
    <dbReference type="NCBI Taxonomy" id="155974"/>
    <lineage>
        <taxon>Bacteria</taxon>
        <taxon>Bacillati</taxon>
        <taxon>Actinomycetota</taxon>
        <taxon>Actinomycetes</taxon>
        <taxon>Pseudonocardiales</taxon>
        <taxon>Pseudonocardiaceae</taxon>
        <taxon>Actinokineospora</taxon>
    </lineage>
</organism>
<proteinExistence type="predicted"/>
<feature type="region of interest" description="Disordered" evidence="1">
    <location>
        <begin position="42"/>
        <end position="62"/>
    </location>
</feature>
<sequence length="234" mass="25224">MNTLFTDPATLLAAIRATAGLALERIDPRAVDSARRSAESAGRTLVPCRTGATHKRSDGRGLALGWLPQSTPAPEESQEYPVRNLSPVARVTWACCLGLAWPDRTAAPYPGEPFTTSEVLDVAGELGVTSMWVKIALFRTLAPSRLVVVDGTTLYLGPATAALPGPFVDALRRFHDRLPRLDSPPAAHHDAELDDEELADLELAEEEYGTSVIDAGLFNDDDADESSDDDSWDE</sequence>
<dbReference type="Proteomes" id="UP000199051">
    <property type="component" value="Unassembled WGS sequence"/>
</dbReference>
<evidence type="ECO:0000313" key="2">
    <source>
        <dbReference type="EMBL" id="SER92747.1"/>
    </source>
</evidence>
<feature type="region of interest" description="Disordered" evidence="1">
    <location>
        <begin position="211"/>
        <end position="234"/>
    </location>
</feature>
<evidence type="ECO:0000256" key="1">
    <source>
        <dbReference type="SAM" id="MobiDB-lite"/>
    </source>
</evidence>
<dbReference type="AlphaFoldDB" id="A0A1H9T6M9"/>
<accession>A0A1H9T6M9</accession>
<feature type="compositionally biased region" description="Acidic residues" evidence="1">
    <location>
        <begin position="219"/>
        <end position="234"/>
    </location>
</feature>
<protein>
    <submittedName>
        <fullName evidence="2">Uncharacterized protein</fullName>
    </submittedName>
</protein>
<name>A0A1H9T6M9_9PSEU</name>
<dbReference type="EMBL" id="FOGI01000006">
    <property type="protein sequence ID" value="SER92747.1"/>
    <property type="molecule type" value="Genomic_DNA"/>
</dbReference>